<keyword evidence="3" id="KW-0238">DNA-binding</keyword>
<dbReference type="GO" id="GO:0009307">
    <property type="term" value="P:DNA restriction-modification system"/>
    <property type="evidence" value="ECO:0007669"/>
    <property type="project" value="UniProtKB-KW"/>
</dbReference>
<dbReference type="CDD" id="cd17513">
    <property type="entry name" value="RMtype1_S_AveSPN6ORF1907P_TRD2-CR2_like"/>
    <property type="match status" value="1"/>
</dbReference>
<keyword evidence="2" id="KW-0680">Restriction system</keyword>
<feature type="domain" description="Type I restriction modification DNA specificity" evidence="4">
    <location>
        <begin position="253"/>
        <end position="375"/>
    </location>
</feature>
<sequence length="390" mass="44204">MSKWEKVKLGDIGEFKSGGTPTRNKPEYFEGEIPWITTTSLGKTFIEGADATVFISQEAVLNSATKIISKNSIMIGTRVGVGKVSINTVPMCTSQDIISIENIDNGQFYKPYILHCIKSYSQYFDTQKRGATIQGINSGVLKSIDIPQPPLEIQKQIAKTLDTAAELLAIRKQQLAELDNLIKATFYDMFGDLTTNEKKWNSTSIVDVCTEIVDCVNKTAPIIDEISPYKMLRTTNIKKGYVDTRNVNYVDEQTFQKWTRRSVPKRGDVLLTREAPIGETGIIESDDFLFLGQRIVSYRANNSIIDSLFLMYHMQSEYFQDQIRRLARGSTVKHLSVPECNLFVVYVPPIELQTQFANIVTKIEEQKALVKKAIDETQYLFNSLMSEYFE</sequence>
<dbReference type="CDD" id="cd17246">
    <property type="entry name" value="RMtype1_S_SonII-TRD2-CR2_like"/>
    <property type="match status" value="1"/>
</dbReference>
<evidence type="ECO:0000313" key="6">
    <source>
        <dbReference type="Proteomes" id="UP000182783"/>
    </source>
</evidence>
<name>A0A1G9X6X2_9BACL</name>
<dbReference type="PANTHER" id="PTHR30408">
    <property type="entry name" value="TYPE-1 RESTRICTION ENZYME ECOKI SPECIFICITY PROTEIN"/>
    <property type="match status" value="1"/>
</dbReference>
<gene>
    <name evidence="5" type="ORF">SAMN05216191_12140</name>
</gene>
<evidence type="ECO:0000259" key="4">
    <source>
        <dbReference type="Pfam" id="PF01420"/>
    </source>
</evidence>
<accession>A0A1G9X6X2</accession>
<reference evidence="5 6" key="1">
    <citation type="submission" date="2016-10" db="EMBL/GenBank/DDBJ databases">
        <authorList>
            <person name="de Groot N.N."/>
        </authorList>
    </citation>
    <scope>NUCLEOTIDE SEQUENCE [LARGE SCALE GENOMIC DNA]</scope>
    <source>
        <strain evidence="5 6">CGMCC 1.10239</strain>
    </source>
</reference>
<dbReference type="Proteomes" id="UP000182783">
    <property type="component" value="Unassembled WGS sequence"/>
</dbReference>
<feature type="domain" description="Type I restriction modification DNA specificity" evidence="4">
    <location>
        <begin position="1"/>
        <end position="178"/>
    </location>
</feature>
<comment type="similarity">
    <text evidence="1">Belongs to the type-I restriction system S methylase family.</text>
</comment>
<proteinExistence type="inferred from homology"/>
<dbReference type="Pfam" id="PF01420">
    <property type="entry name" value="Methylase_S"/>
    <property type="match status" value="2"/>
</dbReference>
<dbReference type="Gene3D" id="3.90.220.20">
    <property type="entry name" value="DNA methylase specificity domains"/>
    <property type="match status" value="2"/>
</dbReference>
<evidence type="ECO:0000313" key="5">
    <source>
        <dbReference type="EMBL" id="SDM92510.1"/>
    </source>
</evidence>
<evidence type="ECO:0000256" key="1">
    <source>
        <dbReference type="ARBA" id="ARBA00010923"/>
    </source>
</evidence>
<dbReference type="SUPFAM" id="SSF116734">
    <property type="entry name" value="DNA methylase specificity domain"/>
    <property type="match status" value="2"/>
</dbReference>
<dbReference type="GO" id="GO:0003677">
    <property type="term" value="F:DNA binding"/>
    <property type="evidence" value="ECO:0007669"/>
    <property type="project" value="UniProtKB-KW"/>
</dbReference>
<dbReference type="RefSeq" id="WP_062524358.1">
    <property type="nucleotide sequence ID" value="NZ_CP048429.1"/>
</dbReference>
<dbReference type="EMBL" id="FNGM01000021">
    <property type="protein sequence ID" value="SDM92510.1"/>
    <property type="molecule type" value="Genomic_DNA"/>
</dbReference>
<dbReference type="InterPro" id="IPR000055">
    <property type="entry name" value="Restrct_endonuc_typeI_TRD"/>
</dbReference>
<evidence type="ECO:0000256" key="3">
    <source>
        <dbReference type="ARBA" id="ARBA00023125"/>
    </source>
</evidence>
<dbReference type="AlphaFoldDB" id="A0A1G9X6X2"/>
<dbReference type="InterPro" id="IPR044946">
    <property type="entry name" value="Restrct_endonuc_typeI_TRD_sf"/>
</dbReference>
<organism evidence="5 6">
    <name type="scientific">Paenibacillus jilunlii</name>
    <dbReference type="NCBI Taxonomy" id="682956"/>
    <lineage>
        <taxon>Bacteria</taxon>
        <taxon>Bacillati</taxon>
        <taxon>Bacillota</taxon>
        <taxon>Bacilli</taxon>
        <taxon>Bacillales</taxon>
        <taxon>Paenibacillaceae</taxon>
        <taxon>Paenibacillus</taxon>
    </lineage>
</organism>
<evidence type="ECO:0000256" key="2">
    <source>
        <dbReference type="ARBA" id="ARBA00022747"/>
    </source>
</evidence>
<dbReference type="OrthoDB" id="9811611at2"/>
<dbReference type="InterPro" id="IPR052021">
    <property type="entry name" value="Type-I_RS_S_subunit"/>
</dbReference>
<protein>
    <submittedName>
        <fullName evidence="5">Type I restriction enzyme, S subunit</fullName>
    </submittedName>
</protein>
<dbReference type="PANTHER" id="PTHR30408:SF12">
    <property type="entry name" value="TYPE I RESTRICTION ENZYME MJAVIII SPECIFICITY SUBUNIT"/>
    <property type="match status" value="1"/>
</dbReference>